<dbReference type="AlphaFoldDB" id="A0A0F9QNK6"/>
<organism evidence="1">
    <name type="scientific">marine sediment metagenome</name>
    <dbReference type="NCBI Taxonomy" id="412755"/>
    <lineage>
        <taxon>unclassified sequences</taxon>
        <taxon>metagenomes</taxon>
        <taxon>ecological metagenomes</taxon>
    </lineage>
</organism>
<reference evidence="1" key="1">
    <citation type="journal article" date="2015" name="Nature">
        <title>Complex archaea that bridge the gap between prokaryotes and eukaryotes.</title>
        <authorList>
            <person name="Spang A."/>
            <person name="Saw J.H."/>
            <person name="Jorgensen S.L."/>
            <person name="Zaremba-Niedzwiedzka K."/>
            <person name="Martijn J."/>
            <person name="Lind A.E."/>
            <person name="van Eijk R."/>
            <person name="Schleper C."/>
            <person name="Guy L."/>
            <person name="Ettema T.J."/>
        </authorList>
    </citation>
    <scope>NUCLEOTIDE SEQUENCE</scope>
</reference>
<gene>
    <name evidence="1" type="ORF">LCGC14_1072650</name>
</gene>
<dbReference type="EMBL" id="LAZR01004633">
    <property type="protein sequence ID" value="KKN06888.1"/>
    <property type="molecule type" value="Genomic_DNA"/>
</dbReference>
<sequence length="68" mass="7742">MPNFSDPRLWTHRIIIFGPDERISMRMFTSAQVRDAKARDLKLDKGQGAIAVTVDYLLNGGDEPKPRK</sequence>
<proteinExistence type="predicted"/>
<name>A0A0F9QNK6_9ZZZZ</name>
<evidence type="ECO:0000313" key="1">
    <source>
        <dbReference type="EMBL" id="KKN06888.1"/>
    </source>
</evidence>
<protein>
    <submittedName>
        <fullName evidence="1">Uncharacterized protein</fullName>
    </submittedName>
</protein>
<accession>A0A0F9QNK6</accession>
<comment type="caution">
    <text evidence="1">The sequence shown here is derived from an EMBL/GenBank/DDBJ whole genome shotgun (WGS) entry which is preliminary data.</text>
</comment>